<keyword evidence="2" id="KW-1185">Reference proteome</keyword>
<dbReference type="Proteomes" id="UP000190044">
    <property type="component" value="Unassembled WGS sequence"/>
</dbReference>
<evidence type="ECO:0000313" key="1">
    <source>
        <dbReference type="EMBL" id="SKB25456.1"/>
    </source>
</evidence>
<reference evidence="2" key="1">
    <citation type="submission" date="2017-02" db="EMBL/GenBank/DDBJ databases">
        <authorList>
            <person name="Varghese N."/>
            <person name="Submissions S."/>
        </authorList>
    </citation>
    <scope>NUCLEOTIDE SEQUENCE [LARGE SCALE GENOMIC DNA]</scope>
    <source>
        <strain evidence="2">R11H</strain>
    </source>
</reference>
<organism evidence="1 2">
    <name type="scientific">Sphingopyxis flava</name>
    <dbReference type="NCBI Taxonomy" id="1507287"/>
    <lineage>
        <taxon>Bacteria</taxon>
        <taxon>Pseudomonadati</taxon>
        <taxon>Pseudomonadota</taxon>
        <taxon>Alphaproteobacteria</taxon>
        <taxon>Sphingomonadales</taxon>
        <taxon>Sphingomonadaceae</taxon>
        <taxon>Sphingopyxis</taxon>
    </lineage>
</organism>
<dbReference type="AlphaFoldDB" id="A0A1T4ZS24"/>
<gene>
    <name evidence="1" type="ORF">SAMN06295937_100180</name>
</gene>
<proteinExistence type="predicted"/>
<evidence type="ECO:0000313" key="2">
    <source>
        <dbReference type="Proteomes" id="UP000190044"/>
    </source>
</evidence>
<dbReference type="RefSeq" id="WP_079636647.1">
    <property type="nucleotide sequence ID" value="NZ_FUYP01000001.1"/>
</dbReference>
<name>A0A1T4ZS24_9SPHN</name>
<dbReference type="EMBL" id="FUYP01000001">
    <property type="protein sequence ID" value="SKB25456.1"/>
    <property type="molecule type" value="Genomic_DNA"/>
</dbReference>
<dbReference type="OrthoDB" id="7283669at2"/>
<protein>
    <submittedName>
        <fullName evidence="1">Uncharacterized protein</fullName>
    </submittedName>
</protein>
<accession>A0A1T4ZS24</accession>
<sequence length="442" mass="46686">MVIARIVRDARSGLGRLIPGAALGLAGALATSAGAVPLTSFKDQGIDHLFGSYAPGGDCAKQPSVTLDEKGMTFRALGQERRPPRVDYAVSFWGQHYDGIMAVFYPFPLSDSDLGRVQMYVNDDERRGVIRFEADLPRGKAAEPFHAAFTNGGLFTLCEGSAPAKASLPAQPASSAPVQGVAADWTNLAGLVGKFPGSYAKDNIDIFDRGAIAAALKALMGPKMEVLQANLSVVAPLGRAGNIYYLTGNAQHQGGLEQAYVLIDPSRRAVEVGLWERGKLTVYSPGRGGRLPRPSPVRTMLDNSPPETAVPLPGTPWEVVPVAGRAPLAYVSAAASPTIESLGLYCEGGKPFMVLLLNKPLSGNAMTMSWNFSGRLVHVPVRRANSQGLQWIGGIAGLQLIPLLMQQRGTVMLRINGRHEGEASLAGAPAVLRGSLRGCAAV</sequence>